<evidence type="ECO:0000256" key="4">
    <source>
        <dbReference type="ARBA" id="ARBA00022496"/>
    </source>
</evidence>
<dbReference type="PANTHER" id="PTHR43185">
    <property type="entry name" value="FERROUS IRON TRANSPORT PROTEIN B"/>
    <property type="match status" value="1"/>
</dbReference>
<dbReference type="PROSITE" id="PS51711">
    <property type="entry name" value="G_FEOB"/>
    <property type="match status" value="1"/>
</dbReference>
<dbReference type="Gene3D" id="3.40.50.300">
    <property type="entry name" value="P-loop containing nucleotide triphosphate hydrolases"/>
    <property type="match status" value="1"/>
</dbReference>
<evidence type="ECO:0000256" key="8">
    <source>
        <dbReference type="ARBA" id="ARBA00023004"/>
    </source>
</evidence>
<keyword evidence="10 13" id="KW-0342">GTP-binding</keyword>
<dbReference type="NCBIfam" id="TIGR00437">
    <property type="entry name" value="feoB"/>
    <property type="match status" value="1"/>
</dbReference>
<evidence type="ECO:0000256" key="12">
    <source>
        <dbReference type="NCBIfam" id="TIGR00437"/>
    </source>
</evidence>
<protein>
    <recommendedName>
        <fullName evidence="12 13">Ferrous iron transport protein B</fullName>
    </recommendedName>
</protein>
<evidence type="ECO:0000256" key="2">
    <source>
        <dbReference type="ARBA" id="ARBA00022448"/>
    </source>
</evidence>
<dbReference type="InterPro" id="IPR027417">
    <property type="entry name" value="P-loop_NTPase"/>
</dbReference>
<keyword evidence="9" id="KW-0406">Ion transport</keyword>
<dbReference type="EMBL" id="CP071527">
    <property type="protein sequence ID" value="USQ14354.1"/>
    <property type="molecule type" value="Genomic_DNA"/>
</dbReference>
<keyword evidence="11 13" id="KW-0472">Membrane</keyword>
<evidence type="ECO:0000256" key="7">
    <source>
        <dbReference type="ARBA" id="ARBA00022989"/>
    </source>
</evidence>
<comment type="similarity">
    <text evidence="13">Belongs to the TRAFAC class TrmE-Era-EngA-EngB-Septin-like GTPase superfamily. FeoB GTPase (TC 9.A.8) family.</text>
</comment>
<feature type="transmembrane region" description="Helical" evidence="13">
    <location>
        <begin position="656"/>
        <end position="677"/>
    </location>
</feature>
<dbReference type="InterPro" id="IPR050860">
    <property type="entry name" value="FeoB_GTPase"/>
</dbReference>
<evidence type="ECO:0000313" key="15">
    <source>
        <dbReference type="EMBL" id="USQ14354.1"/>
    </source>
</evidence>
<feature type="transmembrane region" description="Helical" evidence="13">
    <location>
        <begin position="501"/>
        <end position="522"/>
    </location>
</feature>
<dbReference type="Pfam" id="PF07670">
    <property type="entry name" value="Gate"/>
    <property type="match status" value="2"/>
</dbReference>
<evidence type="ECO:0000256" key="13">
    <source>
        <dbReference type="RuleBase" id="RU362098"/>
    </source>
</evidence>
<evidence type="ECO:0000256" key="1">
    <source>
        <dbReference type="ARBA" id="ARBA00004651"/>
    </source>
</evidence>
<name>A0ABY4YBB4_9GAMM</name>
<keyword evidence="4 13" id="KW-0410">Iron transport</keyword>
<dbReference type="PANTHER" id="PTHR43185:SF1">
    <property type="entry name" value="FE(2+) TRANSPORTER FEOB"/>
    <property type="match status" value="1"/>
</dbReference>
<evidence type="ECO:0000259" key="14">
    <source>
        <dbReference type="PROSITE" id="PS51711"/>
    </source>
</evidence>
<proteinExistence type="inferred from homology"/>
<dbReference type="Gene3D" id="1.10.287.1770">
    <property type="match status" value="1"/>
</dbReference>
<dbReference type="InterPro" id="IPR003373">
    <property type="entry name" value="Fe2_transport_prot-B"/>
</dbReference>
<evidence type="ECO:0000256" key="6">
    <source>
        <dbReference type="ARBA" id="ARBA00022741"/>
    </source>
</evidence>
<accession>A0ABY4YBB4</accession>
<feature type="transmembrane region" description="Helical" evidence="13">
    <location>
        <begin position="387"/>
        <end position="407"/>
    </location>
</feature>
<feature type="transmembrane region" description="Helical" evidence="13">
    <location>
        <begin position="684"/>
        <end position="704"/>
    </location>
</feature>
<evidence type="ECO:0000256" key="3">
    <source>
        <dbReference type="ARBA" id="ARBA00022475"/>
    </source>
</evidence>
<evidence type="ECO:0000313" key="16">
    <source>
        <dbReference type="Proteomes" id="UP001057474"/>
    </source>
</evidence>
<dbReference type="NCBIfam" id="NF007105">
    <property type="entry name" value="PRK09554.1"/>
    <property type="match status" value="1"/>
</dbReference>
<feature type="transmembrane region" description="Helical" evidence="13">
    <location>
        <begin position="344"/>
        <end position="367"/>
    </location>
</feature>
<evidence type="ECO:0000256" key="10">
    <source>
        <dbReference type="ARBA" id="ARBA00023134"/>
    </source>
</evidence>
<dbReference type="InterPro" id="IPR030389">
    <property type="entry name" value="G_FEOB_dom"/>
</dbReference>
<keyword evidence="5 13" id="KW-0812">Transmembrane</keyword>
<feature type="domain" description="FeoB-type G" evidence="14">
    <location>
        <begin position="1"/>
        <end position="167"/>
    </location>
</feature>
<dbReference type="Proteomes" id="UP001057474">
    <property type="component" value="Chromosome"/>
</dbReference>
<dbReference type="SUPFAM" id="SSF52540">
    <property type="entry name" value="P-loop containing nucleoside triphosphate hydrolases"/>
    <property type="match status" value="1"/>
</dbReference>
<feature type="transmembrane region" description="Helical" evidence="13">
    <location>
        <begin position="446"/>
        <end position="466"/>
    </location>
</feature>
<feature type="transmembrane region" description="Helical" evidence="13">
    <location>
        <begin position="414"/>
        <end position="440"/>
    </location>
</feature>
<organism evidence="15 16">
    <name type="scientific">Legionella lytica</name>
    <dbReference type="NCBI Taxonomy" id="96232"/>
    <lineage>
        <taxon>Bacteria</taxon>
        <taxon>Pseudomonadati</taxon>
        <taxon>Pseudomonadota</taxon>
        <taxon>Gammaproteobacteria</taxon>
        <taxon>Legionellales</taxon>
        <taxon>Legionellaceae</taxon>
        <taxon>Legionella</taxon>
    </lineage>
</organism>
<gene>
    <name evidence="15" type="primary">feoB</name>
    <name evidence="15" type="ORF">J2N86_03230</name>
</gene>
<comment type="function">
    <text evidence="13">Probable transporter of a GTP-driven Fe(2+) uptake system.</text>
</comment>
<evidence type="ECO:0000256" key="5">
    <source>
        <dbReference type="ARBA" id="ARBA00022692"/>
    </source>
</evidence>
<keyword evidence="16" id="KW-1185">Reference proteome</keyword>
<evidence type="ECO:0000256" key="11">
    <source>
        <dbReference type="ARBA" id="ARBA00023136"/>
    </source>
</evidence>
<reference evidence="15" key="1">
    <citation type="submission" date="2021-03" db="EMBL/GenBank/DDBJ databases">
        <title>Legionella lytica PCM 2298.</title>
        <authorList>
            <person name="Koper P."/>
        </authorList>
    </citation>
    <scope>NUCLEOTIDE SEQUENCE</scope>
    <source>
        <strain evidence="15">PCM 2298</strain>
    </source>
</reference>
<keyword evidence="7 13" id="KW-1133">Transmembrane helix</keyword>
<evidence type="ECO:0000256" key="9">
    <source>
        <dbReference type="ARBA" id="ARBA00023065"/>
    </source>
</evidence>
<feature type="transmembrane region" description="Helical" evidence="13">
    <location>
        <begin position="716"/>
        <end position="736"/>
    </location>
</feature>
<keyword evidence="3" id="KW-1003">Cell membrane</keyword>
<dbReference type="Pfam" id="PF07664">
    <property type="entry name" value="FeoB_C"/>
    <property type="match status" value="1"/>
</dbReference>
<dbReference type="Pfam" id="PF02421">
    <property type="entry name" value="FeoB_N"/>
    <property type="match status" value="1"/>
</dbReference>
<keyword evidence="8 13" id="KW-0408">Iron</keyword>
<dbReference type="InterPro" id="IPR011642">
    <property type="entry name" value="Gate_dom"/>
</dbReference>
<comment type="subcellular location">
    <subcellularLocation>
        <location evidence="13">Cell inner membrane</location>
        <topology evidence="13">Multi-pass membrane protein</topology>
    </subcellularLocation>
    <subcellularLocation>
        <location evidence="1">Cell membrane</location>
        <topology evidence="1">Multi-pass membrane protein</topology>
    </subcellularLocation>
</comment>
<sequence>MTHVLLVGNPNCGKTTLFNALTGDNQRIGNWPGVTVEKKTGSFSIGKQLINITDLPGVYSLVANSGGVSQDEQIAAQSVATMQADCIINVVDACHLERHLYLTSQILELGKPVIIALNMIDIAEQRGISIDVNALAQQLGCPVIALQAHKKVGLAALEQTLLKVPQVILPWSLPLASSVQQGLMEIEKALIAEGYSQALAYYFSRRIAEGDVILVNERVTQALSALNNNDSGLDVLLADARYQKIHELVTAVQKKRSDASENFTAKLDRIVLHRFWALPIFFGMMYLMFLFAINIGGAFQDFFDISTDTIFVQGVAWLMQQIHAPNWLIAILANGIGKGINTTLTFIPVIAAMFFFLSLLETSGYMARAAFVVDKVMRVLGLPGKSFVPMIVGFGCNVPAIMAARTLDSERDRLLTVMMSPFMSCSARLAIYAVFVAAFFPSGGQNIVFSLYLVGILMAILTGFILRKSMLKGHSSPLILELPAYHKPSIRRLFKETAMRLRFFVLRAGKLIIPICVILGALNAMTLGSGINATEGNSESLLSIMGQWLTPIFTPMGIHPDNWPATVGLLTGMLAKEVVVGTLNSLYAQAGHLGEIAAAHFDFWSGIKAALWSVPQNLSQLGSAFANPVLASAADNSVSQSVYGIMAQRFDGQIGAYAYLLFVLLYIPCVSTMAVIRQEANKKYMWMSVIWSFVVAYVAAVGFYQGAKFIEHSPHGFYWLWISILMFFLIPTLWYFNKRIMGGRNVIANT</sequence>
<dbReference type="InterPro" id="IPR011640">
    <property type="entry name" value="Fe2_transport_prot_B_C"/>
</dbReference>
<keyword evidence="2 13" id="KW-0813">Transport</keyword>
<keyword evidence="6" id="KW-0547">Nucleotide-binding</keyword>
<dbReference type="CDD" id="cd01879">
    <property type="entry name" value="FeoB"/>
    <property type="match status" value="1"/>
</dbReference>
<dbReference type="RefSeq" id="WP_252580975.1">
    <property type="nucleotide sequence ID" value="NZ_CP071527.1"/>
</dbReference>
<dbReference type="PRINTS" id="PR00326">
    <property type="entry name" value="GTP1OBG"/>
</dbReference>
<feature type="transmembrane region" description="Helical" evidence="13">
    <location>
        <begin position="275"/>
        <end position="298"/>
    </location>
</feature>
<dbReference type="InterPro" id="IPR006073">
    <property type="entry name" value="GTP-bd"/>
</dbReference>